<dbReference type="PANTHER" id="PTHR24379">
    <property type="entry name" value="KRAB AND ZINC FINGER DOMAIN-CONTAINING"/>
    <property type="match status" value="1"/>
</dbReference>
<keyword evidence="8" id="KW-0489">Methyltransferase</keyword>
<dbReference type="PROSITE" id="PS50157">
    <property type="entry name" value="ZINC_FINGER_C2H2_2"/>
    <property type="match status" value="3"/>
</dbReference>
<evidence type="ECO:0000259" key="7">
    <source>
        <dbReference type="PROSITE" id="PS50157"/>
    </source>
</evidence>
<proteinExistence type="predicted"/>
<dbReference type="AlphaFoldDB" id="A0A0B2UVW3"/>
<comment type="caution">
    <text evidence="8">The sequence shown here is derived from an EMBL/GenBank/DDBJ whole genome shotgun (WGS) entry which is preliminary data.</text>
</comment>
<dbReference type="SUPFAM" id="SSF57667">
    <property type="entry name" value="beta-beta-alpha zinc fingers"/>
    <property type="match status" value="1"/>
</dbReference>
<dbReference type="STRING" id="6265.A0A0B2UVW3"/>
<dbReference type="GO" id="GO:0008270">
    <property type="term" value="F:zinc ion binding"/>
    <property type="evidence" value="ECO:0007669"/>
    <property type="project" value="UniProtKB-KW"/>
</dbReference>
<keyword evidence="8" id="KW-0808">Transferase</keyword>
<keyword evidence="3 5" id="KW-0863">Zinc-finger</keyword>
<feature type="compositionally biased region" description="Basic and acidic residues" evidence="6">
    <location>
        <begin position="306"/>
        <end position="322"/>
    </location>
</feature>
<keyword evidence="1" id="KW-0479">Metal-binding</keyword>
<dbReference type="Gene3D" id="3.30.160.60">
    <property type="entry name" value="Classic Zinc Finger"/>
    <property type="match status" value="1"/>
</dbReference>
<evidence type="ECO:0000313" key="8">
    <source>
        <dbReference type="EMBL" id="KHN73394.1"/>
    </source>
</evidence>
<evidence type="ECO:0000256" key="1">
    <source>
        <dbReference type="ARBA" id="ARBA00022723"/>
    </source>
</evidence>
<reference evidence="8 9" key="1">
    <citation type="submission" date="2014-11" db="EMBL/GenBank/DDBJ databases">
        <title>Genetic blueprint of the zoonotic pathogen Toxocara canis.</title>
        <authorList>
            <person name="Zhu X.-Q."/>
            <person name="Korhonen P.K."/>
            <person name="Cai H."/>
            <person name="Young N.D."/>
            <person name="Nejsum P."/>
            <person name="von Samson-Himmelstjerna G."/>
            <person name="Boag P.R."/>
            <person name="Tan P."/>
            <person name="Li Q."/>
            <person name="Min J."/>
            <person name="Yang Y."/>
            <person name="Wang X."/>
            <person name="Fang X."/>
            <person name="Hall R.S."/>
            <person name="Hofmann A."/>
            <person name="Sternberg P.W."/>
            <person name="Jex A.R."/>
            <person name="Gasser R.B."/>
        </authorList>
    </citation>
    <scope>NUCLEOTIDE SEQUENCE [LARGE SCALE GENOMIC DNA]</scope>
    <source>
        <strain evidence="8">PN_DK_2014</strain>
    </source>
</reference>
<dbReference type="Proteomes" id="UP000031036">
    <property type="component" value="Unassembled WGS sequence"/>
</dbReference>
<dbReference type="InterPro" id="IPR036236">
    <property type="entry name" value="Znf_C2H2_sf"/>
</dbReference>
<dbReference type="GO" id="GO:0008168">
    <property type="term" value="F:methyltransferase activity"/>
    <property type="evidence" value="ECO:0007669"/>
    <property type="project" value="UniProtKB-KW"/>
</dbReference>
<organism evidence="8 9">
    <name type="scientific">Toxocara canis</name>
    <name type="common">Canine roundworm</name>
    <dbReference type="NCBI Taxonomy" id="6265"/>
    <lineage>
        <taxon>Eukaryota</taxon>
        <taxon>Metazoa</taxon>
        <taxon>Ecdysozoa</taxon>
        <taxon>Nematoda</taxon>
        <taxon>Chromadorea</taxon>
        <taxon>Rhabditida</taxon>
        <taxon>Spirurina</taxon>
        <taxon>Ascaridomorpha</taxon>
        <taxon>Ascaridoidea</taxon>
        <taxon>Toxocaridae</taxon>
        <taxon>Toxocara</taxon>
    </lineage>
</organism>
<dbReference type="OrthoDB" id="6077919at2759"/>
<evidence type="ECO:0000256" key="6">
    <source>
        <dbReference type="SAM" id="MobiDB-lite"/>
    </source>
</evidence>
<dbReference type="Pfam" id="PF00096">
    <property type="entry name" value="zf-C2H2"/>
    <property type="match status" value="1"/>
</dbReference>
<evidence type="ECO:0000313" key="9">
    <source>
        <dbReference type="Proteomes" id="UP000031036"/>
    </source>
</evidence>
<dbReference type="OMA" id="SINEWPR"/>
<evidence type="ECO:0000256" key="5">
    <source>
        <dbReference type="PROSITE-ProRule" id="PRU00042"/>
    </source>
</evidence>
<evidence type="ECO:0000256" key="2">
    <source>
        <dbReference type="ARBA" id="ARBA00022737"/>
    </source>
</evidence>
<keyword evidence="2" id="KW-0677">Repeat</keyword>
<dbReference type="PROSITE" id="PS00028">
    <property type="entry name" value="ZINC_FINGER_C2H2_1"/>
    <property type="match status" value="4"/>
</dbReference>
<evidence type="ECO:0000256" key="3">
    <source>
        <dbReference type="ARBA" id="ARBA00022771"/>
    </source>
</evidence>
<keyword evidence="4" id="KW-0862">Zinc</keyword>
<dbReference type="EMBL" id="JPKZ01003117">
    <property type="protein sequence ID" value="KHN73394.1"/>
    <property type="molecule type" value="Genomic_DNA"/>
</dbReference>
<dbReference type="InterPro" id="IPR013087">
    <property type="entry name" value="Znf_C2H2_type"/>
</dbReference>
<feature type="domain" description="C2H2-type" evidence="7">
    <location>
        <begin position="254"/>
        <end position="278"/>
    </location>
</feature>
<dbReference type="SMART" id="SM00355">
    <property type="entry name" value="ZnF_C2H2"/>
    <property type="match status" value="4"/>
</dbReference>
<accession>A0A0B2UVW3</accession>
<dbReference type="PANTHER" id="PTHR24379:SF121">
    <property type="entry name" value="C2H2-TYPE DOMAIN-CONTAINING PROTEIN"/>
    <property type="match status" value="1"/>
</dbReference>
<feature type="region of interest" description="Disordered" evidence="6">
    <location>
        <begin position="346"/>
        <end position="369"/>
    </location>
</feature>
<name>A0A0B2UVW3_TOXCA</name>
<feature type="domain" description="C2H2-type" evidence="7">
    <location>
        <begin position="175"/>
        <end position="202"/>
    </location>
</feature>
<evidence type="ECO:0000256" key="4">
    <source>
        <dbReference type="ARBA" id="ARBA00022833"/>
    </source>
</evidence>
<sequence>MSTTTIKSSSRLSRKRFRLDQLIDILGVTHESSMQVSSASIKQPLAKDVKEFKKTKMPPTSKRYWQRSLLSVEPLAIGGCRQCMRTFTDRIDFIHHMIDHFPAFFYSFEPLKVESNSLQEALRHARTTSMSSPGASNISFDSSMVANTSSHSCTMKSDGSVRSSLSALNADLPYYMCPRCCSTFSEKGVYQSHMCIHEQSQPVLYSNCRSLLTMMSKKTHDGSRTMPECNRPKEVLTEETICDRQVQMHSPSNKACERCGKVFVSTFDLNLHNGTHNGFSYDCKDCGRCFDSRNALKRHHQTHRIAHMEHDGKASSEKKAEPKLSTSSFSGNTYIASLLSKYSNRKARRSPYKRPIGAKASERQISSSRISRAVENEQMIIGNNSIDHSIGQANSINEWPRGEVKGTVVDSSIPFTA</sequence>
<gene>
    <name evidence="8" type="primary">Prdm9</name>
    <name evidence="8" type="ORF">Tcan_11534</name>
</gene>
<feature type="region of interest" description="Disordered" evidence="6">
    <location>
        <begin position="306"/>
        <end position="326"/>
    </location>
</feature>
<keyword evidence="9" id="KW-1185">Reference proteome</keyword>
<feature type="domain" description="C2H2-type" evidence="7">
    <location>
        <begin position="281"/>
        <end position="303"/>
    </location>
</feature>
<dbReference type="GO" id="GO:0032259">
    <property type="term" value="P:methylation"/>
    <property type="evidence" value="ECO:0007669"/>
    <property type="project" value="UniProtKB-KW"/>
</dbReference>
<protein>
    <submittedName>
        <fullName evidence="8">Histone-lysine N-methyltransferase PRDM9</fullName>
    </submittedName>
</protein>